<proteinExistence type="predicted"/>
<gene>
    <name evidence="3" type="ORF">RFI_24209</name>
</gene>
<name>X6MGY9_RETFI</name>
<evidence type="ECO:0000313" key="3">
    <source>
        <dbReference type="EMBL" id="ETO13164.1"/>
    </source>
</evidence>
<dbReference type="Proteomes" id="UP000023152">
    <property type="component" value="Unassembled WGS sequence"/>
</dbReference>
<evidence type="ECO:0000313" key="4">
    <source>
        <dbReference type="Proteomes" id="UP000023152"/>
    </source>
</evidence>
<feature type="transmembrane region" description="Helical" evidence="2">
    <location>
        <begin position="136"/>
        <end position="161"/>
    </location>
</feature>
<dbReference type="EMBL" id="ASPP01020786">
    <property type="protein sequence ID" value="ETO13164.1"/>
    <property type="molecule type" value="Genomic_DNA"/>
</dbReference>
<keyword evidence="2" id="KW-0472">Membrane</keyword>
<comment type="caution">
    <text evidence="3">The sequence shown here is derived from an EMBL/GenBank/DDBJ whole genome shotgun (WGS) entry which is preliminary data.</text>
</comment>
<feature type="region of interest" description="Disordered" evidence="1">
    <location>
        <begin position="44"/>
        <end position="75"/>
    </location>
</feature>
<keyword evidence="2" id="KW-1133">Transmembrane helix</keyword>
<feature type="compositionally biased region" description="Acidic residues" evidence="1">
    <location>
        <begin position="52"/>
        <end position="75"/>
    </location>
</feature>
<accession>X6MGY9</accession>
<evidence type="ECO:0000256" key="2">
    <source>
        <dbReference type="SAM" id="Phobius"/>
    </source>
</evidence>
<dbReference type="AlphaFoldDB" id="X6MGY9"/>
<organism evidence="3 4">
    <name type="scientific">Reticulomyxa filosa</name>
    <dbReference type="NCBI Taxonomy" id="46433"/>
    <lineage>
        <taxon>Eukaryota</taxon>
        <taxon>Sar</taxon>
        <taxon>Rhizaria</taxon>
        <taxon>Retaria</taxon>
        <taxon>Foraminifera</taxon>
        <taxon>Monothalamids</taxon>
        <taxon>Reticulomyxidae</taxon>
        <taxon>Reticulomyxa</taxon>
    </lineage>
</organism>
<protein>
    <submittedName>
        <fullName evidence="3">Uncharacterized protein</fullName>
    </submittedName>
</protein>
<keyword evidence="2" id="KW-0812">Transmembrane</keyword>
<sequence>MTKKNFFGVEKYRRIEKKKILYSFGNFFYKIFDEIIVISDDEEKDNVKIKEEEESNDGDADDEEEDDEETEYEENELDKVLRGRDFEETSRQLVEARSRFVENFMEMRREQEREEVTKCSSSTRGEGIWICFHEGFLAFPLLSFSILGFSGSLSFSSISLFKFPLLF</sequence>
<keyword evidence="4" id="KW-1185">Reference proteome</keyword>
<evidence type="ECO:0000256" key="1">
    <source>
        <dbReference type="SAM" id="MobiDB-lite"/>
    </source>
</evidence>
<reference evidence="3 4" key="1">
    <citation type="journal article" date="2013" name="Curr. Biol.">
        <title>The Genome of the Foraminiferan Reticulomyxa filosa.</title>
        <authorList>
            <person name="Glockner G."/>
            <person name="Hulsmann N."/>
            <person name="Schleicher M."/>
            <person name="Noegel A.A."/>
            <person name="Eichinger L."/>
            <person name="Gallinger C."/>
            <person name="Pawlowski J."/>
            <person name="Sierra R."/>
            <person name="Euteneuer U."/>
            <person name="Pillet L."/>
            <person name="Moustafa A."/>
            <person name="Platzer M."/>
            <person name="Groth M."/>
            <person name="Szafranski K."/>
            <person name="Schliwa M."/>
        </authorList>
    </citation>
    <scope>NUCLEOTIDE SEQUENCE [LARGE SCALE GENOMIC DNA]</scope>
</reference>